<reference evidence="8" key="2">
    <citation type="journal article" date="2023" name="IMA Fungus">
        <title>Comparative genomic study of the Penicillium genus elucidates a diverse pangenome and 15 lateral gene transfer events.</title>
        <authorList>
            <person name="Petersen C."/>
            <person name="Sorensen T."/>
            <person name="Nielsen M.R."/>
            <person name="Sondergaard T.E."/>
            <person name="Sorensen J.L."/>
            <person name="Fitzpatrick D.A."/>
            <person name="Frisvad J.C."/>
            <person name="Nielsen K.L."/>
        </authorList>
    </citation>
    <scope>NUCLEOTIDE SEQUENCE</scope>
    <source>
        <strain evidence="8">IBT 15544</strain>
    </source>
</reference>
<comment type="caution">
    <text evidence="8">The sequence shown here is derived from an EMBL/GenBank/DDBJ whole genome shotgun (WGS) entry which is preliminary data.</text>
</comment>
<feature type="region of interest" description="Disordered" evidence="6">
    <location>
        <begin position="56"/>
        <end position="85"/>
    </location>
</feature>
<dbReference type="GO" id="GO:0003677">
    <property type="term" value="F:DNA binding"/>
    <property type="evidence" value="ECO:0007669"/>
    <property type="project" value="UniProtKB-KW"/>
</dbReference>
<dbReference type="OrthoDB" id="3014581at2759"/>
<organism evidence="8 9">
    <name type="scientific">Penicillium cinerascens</name>
    <dbReference type="NCBI Taxonomy" id="70096"/>
    <lineage>
        <taxon>Eukaryota</taxon>
        <taxon>Fungi</taxon>
        <taxon>Dikarya</taxon>
        <taxon>Ascomycota</taxon>
        <taxon>Pezizomycotina</taxon>
        <taxon>Eurotiomycetes</taxon>
        <taxon>Eurotiomycetidae</taxon>
        <taxon>Eurotiales</taxon>
        <taxon>Aspergillaceae</taxon>
        <taxon>Penicillium</taxon>
    </lineage>
</organism>
<evidence type="ECO:0000256" key="2">
    <source>
        <dbReference type="ARBA" id="ARBA00023015"/>
    </source>
</evidence>
<dbReference type="PANTHER" id="PTHR31001:SF90">
    <property type="entry name" value="CENTROMERE DNA-BINDING PROTEIN COMPLEX CBF3 SUBUNIT B"/>
    <property type="match status" value="1"/>
</dbReference>
<gene>
    <name evidence="8" type="ORF">N7498_003709</name>
</gene>
<dbReference type="CDD" id="cd00067">
    <property type="entry name" value="GAL4"/>
    <property type="match status" value="1"/>
</dbReference>
<dbReference type="Pfam" id="PF00172">
    <property type="entry name" value="Zn_clus"/>
    <property type="match status" value="1"/>
</dbReference>
<evidence type="ECO:0000256" key="3">
    <source>
        <dbReference type="ARBA" id="ARBA00023125"/>
    </source>
</evidence>
<dbReference type="PANTHER" id="PTHR31001">
    <property type="entry name" value="UNCHARACTERIZED TRANSCRIPTIONAL REGULATORY PROTEIN"/>
    <property type="match status" value="1"/>
</dbReference>
<feature type="region of interest" description="Disordered" evidence="6">
    <location>
        <begin position="612"/>
        <end position="642"/>
    </location>
</feature>
<dbReference type="Gene3D" id="4.10.240.10">
    <property type="entry name" value="Zn(2)-C6 fungal-type DNA-binding domain"/>
    <property type="match status" value="1"/>
</dbReference>
<keyword evidence="9" id="KW-1185">Reference proteome</keyword>
<dbReference type="EMBL" id="JAPQKR010000008">
    <property type="protein sequence ID" value="KAJ5212063.1"/>
    <property type="molecule type" value="Genomic_DNA"/>
</dbReference>
<protein>
    <recommendedName>
        <fullName evidence="7">Zn(2)-C6 fungal-type domain-containing protein</fullName>
    </recommendedName>
</protein>
<dbReference type="GO" id="GO:0006351">
    <property type="term" value="P:DNA-templated transcription"/>
    <property type="evidence" value="ECO:0007669"/>
    <property type="project" value="InterPro"/>
</dbReference>
<comment type="subcellular location">
    <subcellularLocation>
        <location evidence="1">Nucleus</location>
    </subcellularLocation>
</comment>
<dbReference type="GO" id="GO:0008270">
    <property type="term" value="F:zinc ion binding"/>
    <property type="evidence" value="ECO:0007669"/>
    <property type="project" value="InterPro"/>
</dbReference>
<sequence length="710" mass="79624">MKRDNQGNPVQVTHRWNRPPLSCLPCREKKRRCDRAQPCSNCVLRDIPCNYAGQSSETLGPSGASQASTAGSGQVTGAQPVNSAEVNNRNVDEMILHRIRRLEGIIERSVVSPQVDVKHQGIFSTSTPTSEPAFGSHYVMSFNSHPPADSISYNYSEYPSIVDLTRKLPPLREAKSLFDHFATTLQPTFGILHIPSTRVLMERTYQCFLEGEEAPAADLMLLFAVFAGAALVWTPQLLEKLNATQWETKSAFMAYTRLALAILDHPRQIIQSSTTALVATGTMAHLLMNTDGFPLKVHVLRNRCLLMSRYLGIHRLDTAKAREERRLKGCDMIEVEVQRRLWWNMVASDWLLSFSGGPQEGAYTLQPKHMNVNLPSNTDDEFITSTEVKQNLPLSVPTSISGFFFRVKTAEVCREVIDALPSILLDSQEPEYDTILQLDRRFHDLIDNLPIFFKLDQESIEQSRAICKERPYIAGQRLAVHFSIHTRLCRLHRPYHLEGVTNPKYAYSHAMCIRSAHTVLELRRAMDEVDSEILVKPARFWTVMHHVFFAAVILAMDVSFNPEAPDAEARKAKVLAAYETLERSKQDSMHLMEGIQKNLQTLMSTLHKQRSQVTGPTLNDPAHEALPTSQPVNGLGGSQAVHEGESSDFVQPSSTIIGDGALGFGLINDIGEEGWEHLWSEFVAVAPDLDAPQWNALLDDVDFTSQLDVY</sequence>
<evidence type="ECO:0000256" key="6">
    <source>
        <dbReference type="SAM" id="MobiDB-lite"/>
    </source>
</evidence>
<name>A0A9W9N3J9_9EURO</name>
<keyword evidence="5" id="KW-0539">Nucleus</keyword>
<keyword evidence="2" id="KW-0805">Transcription regulation</keyword>
<dbReference type="SMART" id="SM00066">
    <property type="entry name" value="GAL4"/>
    <property type="match status" value="1"/>
</dbReference>
<dbReference type="AlphaFoldDB" id="A0A9W9N3J9"/>
<dbReference type="SUPFAM" id="SSF57701">
    <property type="entry name" value="Zn2/Cys6 DNA-binding domain"/>
    <property type="match status" value="1"/>
</dbReference>
<dbReference type="GO" id="GO:0000981">
    <property type="term" value="F:DNA-binding transcription factor activity, RNA polymerase II-specific"/>
    <property type="evidence" value="ECO:0007669"/>
    <property type="project" value="InterPro"/>
</dbReference>
<dbReference type="GeneID" id="83178072"/>
<evidence type="ECO:0000256" key="4">
    <source>
        <dbReference type="ARBA" id="ARBA00023163"/>
    </source>
</evidence>
<keyword evidence="3" id="KW-0238">DNA-binding</keyword>
<proteinExistence type="predicted"/>
<feature type="domain" description="Zn(2)-C6 fungal-type" evidence="7">
    <location>
        <begin position="22"/>
        <end position="51"/>
    </location>
</feature>
<accession>A0A9W9N3J9</accession>
<dbReference type="GO" id="GO:0005634">
    <property type="term" value="C:nucleus"/>
    <property type="evidence" value="ECO:0007669"/>
    <property type="project" value="UniProtKB-SubCell"/>
</dbReference>
<keyword evidence="4" id="KW-0804">Transcription</keyword>
<feature type="compositionally biased region" description="Polar residues" evidence="6">
    <location>
        <begin position="75"/>
        <end position="85"/>
    </location>
</feature>
<dbReference type="PROSITE" id="PS00463">
    <property type="entry name" value="ZN2_CY6_FUNGAL_1"/>
    <property type="match status" value="1"/>
</dbReference>
<dbReference type="InterPro" id="IPR036864">
    <property type="entry name" value="Zn2-C6_fun-type_DNA-bd_sf"/>
</dbReference>
<evidence type="ECO:0000259" key="7">
    <source>
        <dbReference type="PROSITE" id="PS50048"/>
    </source>
</evidence>
<feature type="compositionally biased region" description="Low complexity" evidence="6">
    <location>
        <begin position="60"/>
        <end position="73"/>
    </location>
</feature>
<dbReference type="InterPro" id="IPR001138">
    <property type="entry name" value="Zn2Cys6_DnaBD"/>
</dbReference>
<dbReference type="CDD" id="cd12148">
    <property type="entry name" value="fungal_TF_MHR"/>
    <property type="match status" value="1"/>
</dbReference>
<dbReference type="PROSITE" id="PS50048">
    <property type="entry name" value="ZN2_CY6_FUNGAL_2"/>
    <property type="match status" value="1"/>
</dbReference>
<evidence type="ECO:0000256" key="5">
    <source>
        <dbReference type="ARBA" id="ARBA00023242"/>
    </source>
</evidence>
<dbReference type="InterPro" id="IPR050613">
    <property type="entry name" value="Sec_Metabolite_Reg"/>
</dbReference>
<dbReference type="RefSeq" id="XP_058310233.1">
    <property type="nucleotide sequence ID" value="XM_058450771.1"/>
</dbReference>
<evidence type="ECO:0000313" key="9">
    <source>
        <dbReference type="Proteomes" id="UP001150904"/>
    </source>
</evidence>
<reference evidence="8" key="1">
    <citation type="submission" date="2022-12" db="EMBL/GenBank/DDBJ databases">
        <authorList>
            <person name="Petersen C."/>
        </authorList>
    </citation>
    <scope>NUCLEOTIDE SEQUENCE</scope>
    <source>
        <strain evidence="8">IBT 15544</strain>
    </source>
</reference>
<evidence type="ECO:0000313" key="8">
    <source>
        <dbReference type="EMBL" id="KAJ5212063.1"/>
    </source>
</evidence>
<evidence type="ECO:0000256" key="1">
    <source>
        <dbReference type="ARBA" id="ARBA00004123"/>
    </source>
</evidence>
<dbReference type="Proteomes" id="UP001150904">
    <property type="component" value="Unassembled WGS sequence"/>
</dbReference>